<dbReference type="EMBL" id="MU853337">
    <property type="protein sequence ID" value="KAK4114280.1"/>
    <property type="molecule type" value="Genomic_DNA"/>
</dbReference>
<dbReference type="Pfam" id="PF00350">
    <property type="entry name" value="Dynamin_N"/>
    <property type="match status" value="1"/>
</dbReference>
<evidence type="ECO:0000313" key="5">
    <source>
        <dbReference type="EMBL" id="KAK4114280.1"/>
    </source>
</evidence>
<dbReference type="Gene3D" id="3.40.50.300">
    <property type="entry name" value="P-loop containing nucleotide triphosphate hydrolases"/>
    <property type="match status" value="1"/>
</dbReference>
<dbReference type="GO" id="GO:0006265">
    <property type="term" value="P:DNA topological change"/>
    <property type="evidence" value="ECO:0007669"/>
    <property type="project" value="InterPro"/>
</dbReference>
<evidence type="ECO:0000313" key="6">
    <source>
        <dbReference type="Proteomes" id="UP001302812"/>
    </source>
</evidence>
<organism evidence="5 6">
    <name type="scientific">Canariomyces notabilis</name>
    <dbReference type="NCBI Taxonomy" id="2074819"/>
    <lineage>
        <taxon>Eukaryota</taxon>
        <taxon>Fungi</taxon>
        <taxon>Dikarya</taxon>
        <taxon>Ascomycota</taxon>
        <taxon>Pezizomycotina</taxon>
        <taxon>Sordariomycetes</taxon>
        <taxon>Sordariomycetidae</taxon>
        <taxon>Sordariales</taxon>
        <taxon>Chaetomiaceae</taxon>
        <taxon>Canariomyces</taxon>
    </lineage>
</organism>
<dbReference type="InterPro" id="IPR013758">
    <property type="entry name" value="Topo_IIA_A/C_ab"/>
</dbReference>
<evidence type="ECO:0008006" key="7">
    <source>
        <dbReference type="Google" id="ProtNLM"/>
    </source>
</evidence>
<feature type="coiled-coil region" evidence="1">
    <location>
        <begin position="422"/>
        <end position="484"/>
    </location>
</feature>
<keyword evidence="1" id="KW-0175">Coiled coil</keyword>
<dbReference type="Gene3D" id="3.90.199.10">
    <property type="entry name" value="Topoisomerase II, domain 5"/>
    <property type="match status" value="1"/>
</dbReference>
<dbReference type="InterPro" id="IPR045063">
    <property type="entry name" value="Dynamin_N"/>
</dbReference>
<dbReference type="SUPFAM" id="SSF52540">
    <property type="entry name" value="P-loop containing nucleoside triphosphate hydrolases"/>
    <property type="match status" value="1"/>
</dbReference>
<dbReference type="Pfam" id="PF24564">
    <property type="entry name" value="DUF7605"/>
    <property type="match status" value="1"/>
</dbReference>
<feature type="domain" description="Dynamin N-terminal" evidence="3">
    <location>
        <begin position="73"/>
        <end position="152"/>
    </location>
</feature>
<feature type="region of interest" description="Disordered" evidence="2">
    <location>
        <begin position="918"/>
        <end position="953"/>
    </location>
</feature>
<dbReference type="GO" id="GO:0003918">
    <property type="term" value="F:DNA topoisomerase type II (double strand cut, ATP-hydrolyzing) activity"/>
    <property type="evidence" value="ECO:0007669"/>
    <property type="project" value="InterPro"/>
</dbReference>
<accession>A0AAN6TI41</accession>
<reference evidence="5" key="1">
    <citation type="journal article" date="2023" name="Mol. Phylogenet. Evol.">
        <title>Genome-scale phylogeny and comparative genomics of the fungal order Sordariales.</title>
        <authorList>
            <person name="Hensen N."/>
            <person name="Bonometti L."/>
            <person name="Westerberg I."/>
            <person name="Brannstrom I.O."/>
            <person name="Guillou S."/>
            <person name="Cros-Aarteil S."/>
            <person name="Calhoun S."/>
            <person name="Haridas S."/>
            <person name="Kuo A."/>
            <person name="Mondo S."/>
            <person name="Pangilinan J."/>
            <person name="Riley R."/>
            <person name="LaButti K."/>
            <person name="Andreopoulos B."/>
            <person name="Lipzen A."/>
            <person name="Chen C."/>
            <person name="Yan M."/>
            <person name="Daum C."/>
            <person name="Ng V."/>
            <person name="Clum A."/>
            <person name="Steindorff A."/>
            <person name="Ohm R.A."/>
            <person name="Martin F."/>
            <person name="Silar P."/>
            <person name="Natvig D.O."/>
            <person name="Lalanne C."/>
            <person name="Gautier V."/>
            <person name="Ament-Velasquez S.L."/>
            <person name="Kruys A."/>
            <person name="Hutchinson M.I."/>
            <person name="Powell A.J."/>
            <person name="Barry K."/>
            <person name="Miller A.N."/>
            <person name="Grigoriev I.V."/>
            <person name="Debuchy R."/>
            <person name="Gladieux P."/>
            <person name="Hiltunen Thoren M."/>
            <person name="Johannesson H."/>
        </authorList>
    </citation>
    <scope>NUCLEOTIDE SEQUENCE</scope>
    <source>
        <strain evidence="5">CBS 508.74</strain>
    </source>
</reference>
<evidence type="ECO:0000256" key="2">
    <source>
        <dbReference type="SAM" id="MobiDB-lite"/>
    </source>
</evidence>
<protein>
    <recommendedName>
        <fullName evidence="7">Nuclear GTPase SLIP-GC</fullName>
    </recommendedName>
</protein>
<dbReference type="GO" id="GO:0003677">
    <property type="term" value="F:DNA binding"/>
    <property type="evidence" value="ECO:0007669"/>
    <property type="project" value="InterPro"/>
</dbReference>
<dbReference type="PANTHER" id="PTHR36681:SF3">
    <property type="entry name" value="NUCLEAR GTPASE, GERMINAL CENTER-ASSOCIATED, TANDEM DUPLICATE 3"/>
    <property type="match status" value="1"/>
</dbReference>
<dbReference type="GeneID" id="89942552"/>
<keyword evidence="6" id="KW-1185">Reference proteome</keyword>
<evidence type="ECO:0000259" key="3">
    <source>
        <dbReference type="Pfam" id="PF00350"/>
    </source>
</evidence>
<proteinExistence type="predicted"/>
<gene>
    <name evidence="5" type="ORF">N656DRAFT_822787</name>
</gene>
<dbReference type="GO" id="GO:0005524">
    <property type="term" value="F:ATP binding"/>
    <property type="evidence" value="ECO:0007669"/>
    <property type="project" value="InterPro"/>
</dbReference>
<reference evidence="5" key="2">
    <citation type="submission" date="2023-05" db="EMBL/GenBank/DDBJ databases">
        <authorList>
            <consortium name="Lawrence Berkeley National Laboratory"/>
            <person name="Steindorff A."/>
            <person name="Hensen N."/>
            <person name="Bonometti L."/>
            <person name="Westerberg I."/>
            <person name="Brannstrom I.O."/>
            <person name="Guillou S."/>
            <person name="Cros-Aarteil S."/>
            <person name="Calhoun S."/>
            <person name="Haridas S."/>
            <person name="Kuo A."/>
            <person name="Mondo S."/>
            <person name="Pangilinan J."/>
            <person name="Riley R."/>
            <person name="Labutti K."/>
            <person name="Andreopoulos B."/>
            <person name="Lipzen A."/>
            <person name="Chen C."/>
            <person name="Yanf M."/>
            <person name="Daum C."/>
            <person name="Ng V."/>
            <person name="Clum A."/>
            <person name="Ohm R."/>
            <person name="Martin F."/>
            <person name="Silar P."/>
            <person name="Natvig D."/>
            <person name="Lalanne C."/>
            <person name="Gautier V."/>
            <person name="Ament-Velasquez S.L."/>
            <person name="Kruys A."/>
            <person name="Hutchinson M.I."/>
            <person name="Powell A.J."/>
            <person name="Barry K."/>
            <person name="Miller A.N."/>
            <person name="Grigoriev I.V."/>
            <person name="Debuchy R."/>
            <person name="Gladieux P."/>
            <person name="Thoren M.H."/>
            <person name="Johannesson H."/>
        </authorList>
    </citation>
    <scope>NUCLEOTIDE SEQUENCE</scope>
    <source>
        <strain evidence="5">CBS 508.74</strain>
    </source>
</reference>
<sequence length="953" mass="105929">MDESRDFMGLDSLQALISDGSASKLEQGVEVGLKILGDVKAAFANAKGVAEIAQWIKSSDRLRSQVGYERTVVGVVGSTGAGKSSVINAVLDEEGPVPTNCMRACTAVITELAYNSSDQQEERYRAEIHFITANEWANELRIVLEDIKTSPDVFSTDSASADSETSIAYDKIRSVYPFLKSDEIKKGKSVLEELIQHPSVKGLLGTVTRIASPSSEKFHSHLKQFIDSKEKTRGRKKEPEVMEYWPLVKVVKLFVRSPILKTGLVLVDLNALDLWVVAPITRAVDDKVSQTLLGDSFRRQLQFDGTYSKVTVICSKADDISVTEALKAMREEEPAHGLHNRAKFLECEREKLQEPSRNLKEVIDELSHVMDENQTEIGGLKSAIRGPDDEDGLVLVSSPGSRKRTTRQAALEARKLASETETEQERIAREAAQERLEQIENQQTKMHAERKKLKQELRPIQRRLKEVKKELKSLNNQVKLACVKYRNDYNFDETQFKCDYEAIAKKLPVYCVSSKAYQKISGRLDKDDVVAGFLSLEDTEIPALQRHALGIVQETRASTCRRFLSDLSQFMSSLHLQVVLSDQPLKLADGLRNKEIQVLDQMVADLRKDLCSTVDQAFAQIGEIMDLNIFLKFASAASLASDTAPSTVNSWFCRRDEGGLSFMTFRATCVRDGAFKGAKGPMDFNKALAEPMMKYMARSWEYVYSNYFPDQLNVLGGDLGGHLMAFRTRMALRPQLKKGASFGLVSRQVKILEDTLKDSDELLALLGTGQKEANRLLIPHVAEAMKSAYADILQEKGPGCYDRMKDIMSSHISMWRDTMFKGALQKVENALRDTLANLRSRVDNKVEDILSIISKNYSALLADQNIFKALATSREAIRLVLGEVDEQFQHVLLAPSHQTASVPDKIAEADAATVTVKEEELSDDGLGAPTGANVGAEKSAIPDRDGGVHMSNA</sequence>
<evidence type="ECO:0000256" key="1">
    <source>
        <dbReference type="SAM" id="Coils"/>
    </source>
</evidence>
<comment type="caution">
    <text evidence="5">The sequence shown here is derived from an EMBL/GenBank/DDBJ whole genome shotgun (WGS) entry which is preliminary data.</text>
</comment>
<evidence type="ECO:0000259" key="4">
    <source>
        <dbReference type="Pfam" id="PF24564"/>
    </source>
</evidence>
<feature type="domain" description="DUF7605" evidence="4">
    <location>
        <begin position="659"/>
        <end position="813"/>
    </location>
</feature>
<dbReference type="RefSeq" id="XP_064671850.1">
    <property type="nucleotide sequence ID" value="XM_064818425.1"/>
</dbReference>
<dbReference type="InterPro" id="IPR027417">
    <property type="entry name" value="P-loop_NTPase"/>
</dbReference>
<name>A0AAN6TI41_9PEZI</name>
<dbReference type="Proteomes" id="UP001302812">
    <property type="component" value="Unassembled WGS sequence"/>
</dbReference>
<dbReference type="PANTHER" id="PTHR36681">
    <property type="entry name" value="NUCLEAR GTPASE, GERMINAL CENTER-ASSOCIATED, TANDEM DUPLICATE 3"/>
    <property type="match status" value="1"/>
</dbReference>
<dbReference type="AlphaFoldDB" id="A0AAN6TI41"/>
<dbReference type="InterPro" id="IPR056024">
    <property type="entry name" value="DUF7605"/>
</dbReference>